<protein>
    <submittedName>
        <fullName evidence="1">Uncharacterized protein</fullName>
    </submittedName>
</protein>
<organism evidence="1 2">
    <name type="scientific">candidate division CPR2 bacterium GW2011_GWC2_39_10</name>
    <dbReference type="NCBI Taxonomy" id="1618345"/>
    <lineage>
        <taxon>Bacteria</taxon>
        <taxon>Bacteria division CPR2</taxon>
    </lineage>
</organism>
<evidence type="ECO:0000313" key="1">
    <source>
        <dbReference type="EMBL" id="KKQ94940.1"/>
    </source>
</evidence>
<dbReference type="Proteomes" id="UP000034207">
    <property type="component" value="Unassembled WGS sequence"/>
</dbReference>
<dbReference type="STRING" id="1618345.UT18_C0006G0038"/>
<gene>
    <name evidence="1" type="ORF">UT18_C0006G0038</name>
</gene>
<reference evidence="1 2" key="1">
    <citation type="journal article" date="2015" name="Nature">
        <title>rRNA introns, odd ribosomes, and small enigmatic genomes across a large radiation of phyla.</title>
        <authorList>
            <person name="Brown C.T."/>
            <person name="Hug L.A."/>
            <person name="Thomas B.C."/>
            <person name="Sharon I."/>
            <person name="Castelle C.J."/>
            <person name="Singh A."/>
            <person name="Wilkins M.J."/>
            <person name="Williams K.H."/>
            <person name="Banfield J.F."/>
        </authorList>
    </citation>
    <scope>NUCLEOTIDE SEQUENCE [LARGE SCALE GENOMIC DNA]</scope>
</reference>
<dbReference type="AlphaFoldDB" id="A0A0G0M3L0"/>
<comment type="caution">
    <text evidence="1">The sequence shown here is derived from an EMBL/GenBank/DDBJ whole genome shotgun (WGS) entry which is preliminary data.</text>
</comment>
<evidence type="ECO:0000313" key="2">
    <source>
        <dbReference type="Proteomes" id="UP000034207"/>
    </source>
</evidence>
<proteinExistence type="predicted"/>
<dbReference type="EMBL" id="LBVV01000006">
    <property type="protein sequence ID" value="KKQ94940.1"/>
    <property type="molecule type" value="Genomic_DNA"/>
</dbReference>
<accession>A0A0G0M3L0</accession>
<sequence length="81" mass="8890">MNATAKRLSVLFALLAAVAAVAILASPVYKKFKEAPAEVILPSTNTAQVEANLRKLDEFKGAVSRKQDEEKYGDWKQNLVN</sequence>
<name>A0A0G0M3L0_UNCC2</name>